<evidence type="ECO:0000256" key="9">
    <source>
        <dbReference type="SAM" id="MobiDB-lite"/>
    </source>
</evidence>
<feature type="transmembrane region" description="Helical" evidence="10">
    <location>
        <begin position="188"/>
        <end position="206"/>
    </location>
</feature>
<gene>
    <name evidence="11" type="ORF">DNTS_015773</name>
</gene>
<dbReference type="STRING" id="623744.A0A553R0R8"/>
<evidence type="ECO:0000256" key="4">
    <source>
        <dbReference type="ARBA" id="ARBA00022989"/>
    </source>
</evidence>
<evidence type="ECO:0000256" key="3">
    <source>
        <dbReference type="ARBA" id="ARBA00022692"/>
    </source>
</evidence>
<proteinExistence type="predicted"/>
<dbReference type="GO" id="GO:0008076">
    <property type="term" value="C:voltage-gated potassium channel complex"/>
    <property type="evidence" value="ECO:0007669"/>
    <property type="project" value="TreeGrafter"/>
</dbReference>
<keyword evidence="3 10" id="KW-0812">Transmembrane</keyword>
<evidence type="ECO:0000256" key="7">
    <source>
        <dbReference type="ARBA" id="ARBA00023180"/>
    </source>
</evidence>
<accession>A0A553R0R8</accession>
<dbReference type="PANTHER" id="PTHR10258">
    <property type="entry name" value="CALCIUM-ACTIVATED POTASSIUM CHANNEL SUBUNIT BETA"/>
    <property type="match status" value="1"/>
</dbReference>
<keyword evidence="7" id="KW-0325">Glycoprotein</keyword>
<dbReference type="PANTHER" id="PTHR10258:SF4">
    <property type="entry name" value="CALCIUM-ACTIVATED POTASSIUM CHANNEL SUBUNIT BETA-3"/>
    <property type="match status" value="1"/>
</dbReference>
<keyword evidence="6 10" id="KW-0472">Membrane</keyword>
<evidence type="ECO:0000313" key="12">
    <source>
        <dbReference type="Proteomes" id="UP000316079"/>
    </source>
</evidence>
<dbReference type="InterPro" id="IPR003930">
    <property type="entry name" value="K_chnl_Ca-activ_BK_bsu"/>
</dbReference>
<evidence type="ECO:0000256" key="5">
    <source>
        <dbReference type="ARBA" id="ARBA00023065"/>
    </source>
</evidence>
<evidence type="ECO:0000256" key="10">
    <source>
        <dbReference type="SAM" id="Phobius"/>
    </source>
</evidence>
<comment type="caution">
    <text evidence="11">The sequence shown here is derived from an EMBL/GenBank/DDBJ whole genome shotgun (WGS) entry which is preliminary data.</text>
</comment>
<keyword evidence="12" id="KW-1185">Reference proteome</keyword>
<keyword evidence="5" id="KW-0406">Ion transport</keyword>
<evidence type="ECO:0000256" key="6">
    <source>
        <dbReference type="ARBA" id="ARBA00023136"/>
    </source>
</evidence>
<name>A0A553R0R8_9TELE</name>
<comment type="subcellular location">
    <subcellularLocation>
        <location evidence="1">Membrane</location>
        <topology evidence="1">Multi-pass membrane protein</topology>
    </subcellularLocation>
</comment>
<reference evidence="11 12" key="1">
    <citation type="journal article" date="2019" name="Sci. Data">
        <title>Hybrid genome assembly and annotation of Danionella translucida.</title>
        <authorList>
            <person name="Kadobianskyi M."/>
            <person name="Schulze L."/>
            <person name="Schuelke M."/>
            <person name="Judkewitz B."/>
        </authorList>
    </citation>
    <scope>NUCLEOTIDE SEQUENCE [LARGE SCALE GENOMIC DNA]</scope>
    <source>
        <strain evidence="11 12">Bolton</strain>
    </source>
</reference>
<evidence type="ECO:0000256" key="1">
    <source>
        <dbReference type="ARBA" id="ARBA00004141"/>
    </source>
</evidence>
<dbReference type="GO" id="GO:0015459">
    <property type="term" value="F:potassium channel regulator activity"/>
    <property type="evidence" value="ECO:0007669"/>
    <property type="project" value="TreeGrafter"/>
</dbReference>
<dbReference type="OrthoDB" id="5973433at2759"/>
<keyword evidence="2" id="KW-0813">Transport</keyword>
<feature type="transmembrane region" description="Helical" evidence="10">
    <location>
        <begin position="43"/>
        <end position="65"/>
    </location>
</feature>
<dbReference type="GO" id="GO:0005513">
    <property type="term" value="P:detection of calcium ion"/>
    <property type="evidence" value="ECO:0007669"/>
    <property type="project" value="TreeGrafter"/>
</dbReference>
<keyword evidence="8" id="KW-0407">Ion channel</keyword>
<evidence type="ECO:0000256" key="8">
    <source>
        <dbReference type="ARBA" id="ARBA00023303"/>
    </source>
</evidence>
<dbReference type="Pfam" id="PF03185">
    <property type="entry name" value="CaKB"/>
    <property type="match status" value="1"/>
</dbReference>
<dbReference type="AlphaFoldDB" id="A0A553R0R8"/>
<organism evidence="11 12">
    <name type="scientific">Danionella cerebrum</name>
    <dbReference type="NCBI Taxonomy" id="2873325"/>
    <lineage>
        <taxon>Eukaryota</taxon>
        <taxon>Metazoa</taxon>
        <taxon>Chordata</taxon>
        <taxon>Craniata</taxon>
        <taxon>Vertebrata</taxon>
        <taxon>Euteleostomi</taxon>
        <taxon>Actinopterygii</taxon>
        <taxon>Neopterygii</taxon>
        <taxon>Teleostei</taxon>
        <taxon>Ostariophysi</taxon>
        <taxon>Cypriniformes</taxon>
        <taxon>Danionidae</taxon>
        <taxon>Danioninae</taxon>
        <taxon>Danionella</taxon>
    </lineage>
</organism>
<dbReference type="GO" id="GO:0015269">
    <property type="term" value="F:calcium-activated potassium channel activity"/>
    <property type="evidence" value="ECO:0007669"/>
    <property type="project" value="InterPro"/>
</dbReference>
<sequence>MRDVLYQQAQQQEGSWRKEREMKCSDKPRAQFPESSVGEDRTLILGFLMMTFSILMYLMVGIMMVKPCVHSDWTNSSNCTLVKLHLTEEVMDCRGNVNFQCVRAWVNVTLHETSTLQLFYDEDAVNSRTKCFYTPKCQRNKTEQETEARKIKQALITQTHNMSCFLSPAYPEEAICRRKYSLGTALRYLLWPSLMLFGGILLVGLVKLNQHLAFICSEISREELMGKQRKRMEGHFYRLLRSRPRVPVEQHDPVN</sequence>
<dbReference type="Proteomes" id="UP000316079">
    <property type="component" value="Unassembled WGS sequence"/>
</dbReference>
<feature type="region of interest" description="Disordered" evidence="9">
    <location>
        <begin position="1"/>
        <end position="20"/>
    </location>
</feature>
<dbReference type="EMBL" id="SRMA01025348">
    <property type="protein sequence ID" value="TRY95774.1"/>
    <property type="molecule type" value="Genomic_DNA"/>
</dbReference>
<keyword evidence="4 10" id="KW-1133">Transmembrane helix</keyword>
<evidence type="ECO:0000256" key="2">
    <source>
        <dbReference type="ARBA" id="ARBA00022448"/>
    </source>
</evidence>
<evidence type="ECO:0000313" key="11">
    <source>
        <dbReference type="EMBL" id="TRY95774.1"/>
    </source>
</evidence>
<protein>
    <submittedName>
        <fullName evidence="11">Uncharacterized protein</fullName>
    </submittedName>
</protein>